<sequence>MLCSALSLAADWQQVLEVLMDQSDSLQDFQDVGQGRPECALVFQKEVSSSSSILGPFLWTNTITLKTDPDCNLCWDVLVTGFRKISFDSVTVSPCSSRRCRDL</sequence>
<organism evidence="1 2">
    <name type="scientific">Ilyodon furcidens</name>
    <name type="common">goldbreast splitfin</name>
    <dbReference type="NCBI Taxonomy" id="33524"/>
    <lineage>
        <taxon>Eukaryota</taxon>
        <taxon>Metazoa</taxon>
        <taxon>Chordata</taxon>
        <taxon>Craniata</taxon>
        <taxon>Vertebrata</taxon>
        <taxon>Euteleostomi</taxon>
        <taxon>Actinopterygii</taxon>
        <taxon>Neopterygii</taxon>
        <taxon>Teleostei</taxon>
        <taxon>Neoteleostei</taxon>
        <taxon>Acanthomorphata</taxon>
        <taxon>Ovalentaria</taxon>
        <taxon>Atherinomorphae</taxon>
        <taxon>Cyprinodontiformes</taxon>
        <taxon>Goodeidae</taxon>
        <taxon>Ilyodon</taxon>
    </lineage>
</organism>
<proteinExistence type="predicted"/>
<dbReference type="EMBL" id="JAHRIQ010091476">
    <property type="protein sequence ID" value="MEQ2250328.1"/>
    <property type="molecule type" value="Genomic_DNA"/>
</dbReference>
<reference evidence="1 2" key="1">
    <citation type="submission" date="2021-06" db="EMBL/GenBank/DDBJ databases">
        <authorList>
            <person name="Palmer J.M."/>
        </authorList>
    </citation>
    <scope>NUCLEOTIDE SEQUENCE [LARGE SCALE GENOMIC DNA]</scope>
    <source>
        <strain evidence="2">if_2019</strain>
        <tissue evidence="1">Muscle</tissue>
    </source>
</reference>
<accession>A0ABV0V1M1</accession>
<name>A0ABV0V1M1_9TELE</name>
<dbReference type="Proteomes" id="UP001482620">
    <property type="component" value="Unassembled WGS sequence"/>
</dbReference>
<gene>
    <name evidence="1" type="ORF">ILYODFUR_038869</name>
</gene>
<evidence type="ECO:0000313" key="1">
    <source>
        <dbReference type="EMBL" id="MEQ2250328.1"/>
    </source>
</evidence>
<protein>
    <submittedName>
        <fullName evidence="1">Uncharacterized protein</fullName>
    </submittedName>
</protein>
<evidence type="ECO:0000313" key="2">
    <source>
        <dbReference type="Proteomes" id="UP001482620"/>
    </source>
</evidence>
<comment type="caution">
    <text evidence="1">The sequence shown here is derived from an EMBL/GenBank/DDBJ whole genome shotgun (WGS) entry which is preliminary data.</text>
</comment>
<keyword evidence="2" id="KW-1185">Reference proteome</keyword>